<gene>
    <name evidence="2" type="ORF">GUJ93_ZPchr0014g46591</name>
</gene>
<proteinExistence type="predicted"/>
<feature type="region of interest" description="Disordered" evidence="1">
    <location>
        <begin position="1"/>
        <end position="83"/>
    </location>
</feature>
<dbReference type="Proteomes" id="UP000729402">
    <property type="component" value="Unassembled WGS sequence"/>
</dbReference>
<sequence>MEPHAKGGGEGVEGGRRLRAPPRLPAASAPSHRLHAPWSPTRQAEEKEERAVVASARLPGFLPPPPPSCLPATSARLPGFPPPPRTMDWIRLDSTVADPQPQQGGADDAAKLVFDAPPPPVREDYVQNAVKFLSHPKVRGFPV</sequence>
<accession>A0A8J5W6V5</accession>
<keyword evidence="3" id="KW-1185">Reference proteome</keyword>
<dbReference type="EMBL" id="JAAALK010000086">
    <property type="protein sequence ID" value="KAG8082624.1"/>
    <property type="molecule type" value="Genomic_DNA"/>
</dbReference>
<reference evidence="2" key="1">
    <citation type="journal article" date="2021" name="bioRxiv">
        <title>Whole Genome Assembly and Annotation of Northern Wild Rice, Zizania palustris L., Supports a Whole Genome Duplication in the Zizania Genus.</title>
        <authorList>
            <person name="Haas M."/>
            <person name="Kono T."/>
            <person name="Macchietto M."/>
            <person name="Millas R."/>
            <person name="McGilp L."/>
            <person name="Shao M."/>
            <person name="Duquette J."/>
            <person name="Hirsch C.N."/>
            <person name="Kimball J."/>
        </authorList>
    </citation>
    <scope>NUCLEOTIDE SEQUENCE</scope>
    <source>
        <tissue evidence="2">Fresh leaf tissue</tissue>
    </source>
</reference>
<evidence type="ECO:0000256" key="1">
    <source>
        <dbReference type="SAM" id="MobiDB-lite"/>
    </source>
</evidence>
<evidence type="ECO:0000313" key="3">
    <source>
        <dbReference type="Proteomes" id="UP000729402"/>
    </source>
</evidence>
<protein>
    <submittedName>
        <fullName evidence="2">Uncharacterized protein</fullName>
    </submittedName>
</protein>
<dbReference type="AlphaFoldDB" id="A0A8J5W6V5"/>
<reference evidence="2" key="2">
    <citation type="submission" date="2021-02" db="EMBL/GenBank/DDBJ databases">
        <authorList>
            <person name="Kimball J.A."/>
            <person name="Haas M.W."/>
            <person name="Macchietto M."/>
            <person name="Kono T."/>
            <person name="Duquette J."/>
            <person name="Shao M."/>
        </authorList>
    </citation>
    <scope>NUCLEOTIDE SEQUENCE</scope>
    <source>
        <tissue evidence="2">Fresh leaf tissue</tissue>
    </source>
</reference>
<comment type="caution">
    <text evidence="2">The sequence shown here is derived from an EMBL/GenBank/DDBJ whole genome shotgun (WGS) entry which is preliminary data.</text>
</comment>
<organism evidence="2 3">
    <name type="scientific">Zizania palustris</name>
    <name type="common">Northern wild rice</name>
    <dbReference type="NCBI Taxonomy" id="103762"/>
    <lineage>
        <taxon>Eukaryota</taxon>
        <taxon>Viridiplantae</taxon>
        <taxon>Streptophyta</taxon>
        <taxon>Embryophyta</taxon>
        <taxon>Tracheophyta</taxon>
        <taxon>Spermatophyta</taxon>
        <taxon>Magnoliopsida</taxon>
        <taxon>Liliopsida</taxon>
        <taxon>Poales</taxon>
        <taxon>Poaceae</taxon>
        <taxon>BOP clade</taxon>
        <taxon>Oryzoideae</taxon>
        <taxon>Oryzeae</taxon>
        <taxon>Zizaniinae</taxon>
        <taxon>Zizania</taxon>
    </lineage>
</organism>
<evidence type="ECO:0000313" key="2">
    <source>
        <dbReference type="EMBL" id="KAG8082624.1"/>
    </source>
</evidence>
<dbReference type="OrthoDB" id="441517at2759"/>
<name>A0A8J5W6V5_ZIZPA</name>